<dbReference type="GO" id="GO:0006412">
    <property type="term" value="P:translation"/>
    <property type="evidence" value="ECO:0007669"/>
    <property type="project" value="UniProtKB-KW"/>
</dbReference>
<reference evidence="16" key="1">
    <citation type="submission" date="2025-08" db="UniProtKB">
        <authorList>
            <consortium name="Ensembl"/>
        </authorList>
    </citation>
    <scope>IDENTIFICATION</scope>
</reference>
<dbReference type="Gene3D" id="1.10.8.10">
    <property type="entry name" value="DNA helicase RuvA subunit, C-terminal domain"/>
    <property type="match status" value="1"/>
</dbReference>
<evidence type="ECO:0000256" key="3">
    <source>
        <dbReference type="ARBA" id="ARBA00015186"/>
    </source>
</evidence>
<evidence type="ECO:0000256" key="6">
    <source>
        <dbReference type="ARBA" id="ARBA00022741"/>
    </source>
</evidence>
<evidence type="ECO:0000313" key="16">
    <source>
        <dbReference type="Ensembl" id="ENSCCRP00020051946.1"/>
    </source>
</evidence>
<dbReference type="Pfam" id="PF00009">
    <property type="entry name" value="GTP_EFTU"/>
    <property type="match status" value="1"/>
</dbReference>
<dbReference type="SUPFAM" id="SSF50465">
    <property type="entry name" value="EF-Tu/eEF-1alpha/eIF2-gamma C-terminal domain"/>
    <property type="match status" value="1"/>
</dbReference>
<evidence type="ECO:0000256" key="11">
    <source>
        <dbReference type="ARBA" id="ARBA00045849"/>
    </source>
</evidence>
<comment type="subcellular location">
    <subcellularLocation>
        <location evidence="1">Cytoplasm</location>
    </subcellularLocation>
</comment>
<proteinExistence type="inferred from homology"/>
<dbReference type="Proteomes" id="UP000694701">
    <property type="component" value="Unplaced"/>
</dbReference>
<dbReference type="GO" id="GO:0006417">
    <property type="term" value="P:regulation of translation"/>
    <property type="evidence" value="ECO:0007669"/>
    <property type="project" value="UniProtKB-KW"/>
</dbReference>
<dbReference type="GO" id="GO:0005737">
    <property type="term" value="C:cytoplasm"/>
    <property type="evidence" value="ECO:0007669"/>
    <property type="project" value="UniProtKB-SubCell"/>
</dbReference>
<feature type="region of interest" description="Disordered" evidence="14">
    <location>
        <begin position="268"/>
        <end position="312"/>
    </location>
</feature>
<dbReference type="PROSITE" id="PS51722">
    <property type="entry name" value="G_TR_2"/>
    <property type="match status" value="1"/>
</dbReference>
<dbReference type="Gene3D" id="3.40.50.300">
    <property type="entry name" value="P-loop containing nucleotide triphosphate hydrolases"/>
    <property type="match status" value="1"/>
</dbReference>
<dbReference type="InterPro" id="IPR009000">
    <property type="entry name" value="Transl_B-barrel_sf"/>
</dbReference>
<evidence type="ECO:0000313" key="17">
    <source>
        <dbReference type="Proteomes" id="UP000694701"/>
    </source>
</evidence>
<feature type="region of interest" description="Disordered" evidence="14">
    <location>
        <begin position="1"/>
        <end position="21"/>
    </location>
</feature>
<dbReference type="InterPro" id="IPR004161">
    <property type="entry name" value="EFTu-like_2"/>
</dbReference>
<keyword evidence="9" id="KW-0648">Protein biosynthesis</keyword>
<feature type="compositionally biased region" description="Acidic residues" evidence="14">
    <location>
        <begin position="57"/>
        <end position="68"/>
    </location>
</feature>
<keyword evidence="10" id="KW-0342">GTP-binding</keyword>
<feature type="region of interest" description="Disordered" evidence="14">
    <location>
        <begin position="57"/>
        <end position="78"/>
    </location>
</feature>
<dbReference type="Ensembl" id="ENSCCRT00020056579.1">
    <property type="protein sequence ID" value="ENSCCRP00020051946.1"/>
    <property type="gene ID" value="ENSCCRG00020023076.1"/>
</dbReference>
<comment type="catalytic activity">
    <reaction evidence="13">
        <text>GTP + H2O = GDP + phosphate + H(+)</text>
        <dbReference type="Rhea" id="RHEA:19669"/>
        <dbReference type="ChEBI" id="CHEBI:15377"/>
        <dbReference type="ChEBI" id="CHEBI:15378"/>
        <dbReference type="ChEBI" id="CHEBI:37565"/>
        <dbReference type="ChEBI" id="CHEBI:43474"/>
        <dbReference type="ChEBI" id="CHEBI:58189"/>
    </reaction>
    <physiologicalReaction direction="left-to-right" evidence="13">
        <dbReference type="Rhea" id="RHEA:19670"/>
    </physiologicalReaction>
</comment>
<dbReference type="FunFam" id="3.40.50.300:FF:000204">
    <property type="entry name" value="Translation elongation factor Tu"/>
    <property type="match status" value="1"/>
</dbReference>
<feature type="compositionally biased region" description="Acidic residues" evidence="14">
    <location>
        <begin position="12"/>
        <end position="21"/>
    </location>
</feature>
<dbReference type="InterPro" id="IPR037189">
    <property type="entry name" value="HBS1-like_N_sf"/>
</dbReference>
<keyword evidence="5" id="KW-0597">Phosphoprotein</keyword>
<evidence type="ECO:0000256" key="2">
    <source>
        <dbReference type="ARBA" id="ARBA00007249"/>
    </source>
</evidence>
<dbReference type="PRINTS" id="PR00315">
    <property type="entry name" value="ELONGATNFCT"/>
</dbReference>
<dbReference type="CDD" id="cd16267">
    <property type="entry name" value="HBS1-like_II"/>
    <property type="match status" value="1"/>
</dbReference>
<dbReference type="InterPro" id="IPR009001">
    <property type="entry name" value="Transl_elong_EF1A/Init_IF2_C"/>
</dbReference>
<dbReference type="Pfam" id="PF08938">
    <property type="entry name" value="HBS1_N"/>
    <property type="match status" value="1"/>
</dbReference>
<dbReference type="PANTHER" id="PTHR23115">
    <property type="entry name" value="TRANSLATION FACTOR"/>
    <property type="match status" value="1"/>
</dbReference>
<evidence type="ECO:0000256" key="12">
    <source>
        <dbReference type="ARBA" id="ARBA00047094"/>
    </source>
</evidence>
<keyword evidence="6" id="KW-0547">Nucleotide-binding</keyword>
<evidence type="ECO:0000256" key="7">
    <source>
        <dbReference type="ARBA" id="ARBA00022801"/>
    </source>
</evidence>
<dbReference type="CDD" id="cd01883">
    <property type="entry name" value="EF1_alpha"/>
    <property type="match status" value="1"/>
</dbReference>
<dbReference type="Pfam" id="PF03144">
    <property type="entry name" value="GTP_EFTU_D2"/>
    <property type="match status" value="1"/>
</dbReference>
<comment type="similarity">
    <text evidence="2">Belongs to the TRAFAC class translation factor GTPase superfamily. Classic translation factor GTPase family. EF-Tu/EF-1A subfamily.</text>
</comment>
<accession>A0A8C2F6H3</accession>
<feature type="domain" description="Tr-type G" evidence="15">
    <location>
        <begin position="326"/>
        <end position="550"/>
    </location>
</feature>
<dbReference type="InterPro" id="IPR000795">
    <property type="entry name" value="T_Tr_GTP-bd_dom"/>
</dbReference>
<evidence type="ECO:0000259" key="15">
    <source>
        <dbReference type="PROSITE" id="PS51722"/>
    </source>
</evidence>
<organism evidence="16 17">
    <name type="scientific">Cyprinus carpio</name>
    <name type="common">Common carp</name>
    <dbReference type="NCBI Taxonomy" id="7962"/>
    <lineage>
        <taxon>Eukaryota</taxon>
        <taxon>Metazoa</taxon>
        <taxon>Chordata</taxon>
        <taxon>Craniata</taxon>
        <taxon>Vertebrata</taxon>
        <taxon>Euteleostomi</taxon>
        <taxon>Actinopterygii</taxon>
        <taxon>Neopterygii</taxon>
        <taxon>Teleostei</taxon>
        <taxon>Ostariophysi</taxon>
        <taxon>Cypriniformes</taxon>
        <taxon>Cyprinidae</taxon>
        <taxon>Cyprininae</taxon>
        <taxon>Cyprinus</taxon>
    </lineage>
</organism>
<dbReference type="InterPro" id="IPR015033">
    <property type="entry name" value="HBS1-like_N"/>
</dbReference>
<dbReference type="InterPro" id="IPR050100">
    <property type="entry name" value="TRAFAC_GTPase_members"/>
</dbReference>
<dbReference type="FunFam" id="2.40.30.10:FF:000035">
    <property type="entry name" value="HBS1-like translational GTPase"/>
    <property type="match status" value="1"/>
</dbReference>
<keyword evidence="8" id="KW-0810">Translation regulation</keyword>
<dbReference type="AlphaFoldDB" id="A0A8C2F6H3"/>
<dbReference type="Pfam" id="PF22594">
    <property type="entry name" value="GTP-eEF1A_C"/>
    <property type="match status" value="1"/>
</dbReference>
<dbReference type="SUPFAM" id="SSF50447">
    <property type="entry name" value="Translation proteins"/>
    <property type="match status" value="1"/>
</dbReference>
<dbReference type="FunFam" id="2.40.30.10:FF:000020">
    <property type="entry name" value="Translation elongation factor EF-1"/>
    <property type="match status" value="1"/>
</dbReference>
<dbReference type="SUPFAM" id="SSF109732">
    <property type="entry name" value="HBS1-like domain"/>
    <property type="match status" value="1"/>
</dbReference>
<comment type="subunit">
    <text evidence="12">Component of the Pelota-HBS1L complex, also named Dom34-Hbs1 complex, composed of PELO and HBS1L. Interacts with the SKI complex.</text>
</comment>
<evidence type="ECO:0000256" key="14">
    <source>
        <dbReference type="SAM" id="MobiDB-lite"/>
    </source>
</evidence>
<protein>
    <recommendedName>
        <fullName evidence="3">HBS1-like protein</fullName>
    </recommendedName>
</protein>
<evidence type="ECO:0000256" key="4">
    <source>
        <dbReference type="ARBA" id="ARBA00022490"/>
    </source>
</evidence>
<comment type="function">
    <text evidence="11">GTPase component of the Pelota-HBS1L complex, a complex that recognizes stalled ribosomes and triggers the No-Go Decay (NGD) pathway. The Pelota-HBS1L complex recognizes ribosomes stalled at the 3' end of an mRNA and engages stalled ribosomes by destabilizing mRNA in the mRNA channel. Following mRNA extraction from stalled ribosomes by the SKI complex, the Pelota-HBS1L complex promotes recruitment of ABCE1, which drives the disassembly of stalled ribosomes, followed by degradation of damaged mRNAs as part of the NGD pathway.</text>
</comment>
<evidence type="ECO:0000256" key="9">
    <source>
        <dbReference type="ARBA" id="ARBA00022917"/>
    </source>
</evidence>
<name>A0A8C2F6H3_CYPCA</name>
<feature type="compositionally biased region" description="Low complexity" evidence="14">
    <location>
        <begin position="268"/>
        <end position="288"/>
    </location>
</feature>
<dbReference type="InterPro" id="IPR027417">
    <property type="entry name" value="P-loop_NTPase"/>
</dbReference>
<feature type="region of interest" description="Disordered" evidence="14">
    <location>
        <begin position="151"/>
        <end position="175"/>
    </location>
</feature>
<evidence type="ECO:0000256" key="5">
    <source>
        <dbReference type="ARBA" id="ARBA00022553"/>
    </source>
</evidence>
<dbReference type="GO" id="GO:0003924">
    <property type="term" value="F:GTPase activity"/>
    <property type="evidence" value="ECO:0007669"/>
    <property type="project" value="InterPro"/>
</dbReference>
<keyword evidence="4" id="KW-0963">Cytoplasm</keyword>
<evidence type="ECO:0000256" key="1">
    <source>
        <dbReference type="ARBA" id="ARBA00004496"/>
    </source>
</evidence>
<sequence>MSRHRNVRGYNYDEDFEDDDMYGQSVEDDYCISPATAAQFIYSRQDSRQARHVETLEEAEYEEEEEETPTSPTIAGTLDPLQQGRLYSCLDQMRAVLGDSIPDSTLTQAALKYDCDPQRALDFILTEENTNTHAPPARTNPQPEPITTAAPQKGALFPSSHNSTKTVSSVRSCKRGSEQSYNLSDLLAMPDPNKSIPAALNPPPGLGSLGKDHLKVALSQNLAKAREASESRVEAEVVPKVARMTVSGKKQTMGFDVRSAEENGVVVPSVRRGPSPEVTAAPTTETPSKPSAVNEDSAAPTPTRPAGKSKQQLNIRAELEKRQGGKPLLNLVVIGHVDAGKSTLMGHLLYLLGNVNKRTMHKYEQEAKKAGKASFAYAWVLDETGEERDRGVTMDVGMTKFETDSKVITLMDAPGHKDFIPNMITGAAQADVAVLVVDASRGEFEAGFEAGGQTREHGLLVRSLGVTQLAVAVNKMDQVNWQQERFQEIISKLGHFLKQAGFKDSDVFYIPTSGLSGENLTTRSKVADLTAWYTGPCLLEQIDAFKPPQRSVEKPFRLCVSDVFKDQGSGFCVTGKIEAGFIQTGDKVLAMPPNETCTVKGITLHDEALDWAAAGDHVSLTVTGMDIIKINVGCIFCDPKEPIRACTRFRARILLFNIEVPVTQGFPVLLHYQTVSEPATIRKLVSVLHKSSGEVLKKKPKCLSKGQNAVVEIQTQRPVALELYKDYKELGRFMLRYVGSTIAAGVVTEIKE</sequence>
<dbReference type="CDD" id="cd04093">
    <property type="entry name" value="HBS1_C_III"/>
    <property type="match status" value="1"/>
</dbReference>
<dbReference type="InterPro" id="IPR054696">
    <property type="entry name" value="GTP-eEF1A_C"/>
</dbReference>
<dbReference type="SUPFAM" id="SSF52540">
    <property type="entry name" value="P-loop containing nucleoside triphosphate hydrolases"/>
    <property type="match status" value="1"/>
</dbReference>
<keyword evidence="7" id="KW-0378">Hydrolase</keyword>
<evidence type="ECO:0000256" key="10">
    <source>
        <dbReference type="ARBA" id="ARBA00023134"/>
    </source>
</evidence>
<dbReference type="Gene3D" id="2.40.30.10">
    <property type="entry name" value="Translation factors"/>
    <property type="match status" value="2"/>
</dbReference>
<dbReference type="GO" id="GO:0005525">
    <property type="term" value="F:GTP binding"/>
    <property type="evidence" value="ECO:0007669"/>
    <property type="project" value="UniProtKB-KW"/>
</dbReference>
<evidence type="ECO:0000256" key="8">
    <source>
        <dbReference type="ARBA" id="ARBA00022845"/>
    </source>
</evidence>
<evidence type="ECO:0000256" key="13">
    <source>
        <dbReference type="ARBA" id="ARBA00049117"/>
    </source>
</evidence>
<feature type="compositionally biased region" description="Polar residues" evidence="14">
    <location>
        <begin position="159"/>
        <end position="171"/>
    </location>
</feature>